<dbReference type="SUPFAM" id="SSF53474">
    <property type="entry name" value="alpha/beta-Hydrolases"/>
    <property type="match status" value="1"/>
</dbReference>
<feature type="region of interest" description="Disordered" evidence="1">
    <location>
        <begin position="800"/>
        <end position="819"/>
    </location>
</feature>
<feature type="transmembrane region" description="Helical" evidence="2">
    <location>
        <begin position="384"/>
        <end position="406"/>
    </location>
</feature>
<keyword evidence="2" id="KW-0472">Membrane</keyword>
<keyword evidence="2" id="KW-1133">Transmembrane helix</keyword>
<accession>A0ABP7AGM6</accession>
<evidence type="ECO:0000256" key="2">
    <source>
        <dbReference type="SAM" id="Phobius"/>
    </source>
</evidence>
<feature type="transmembrane region" description="Helical" evidence="2">
    <location>
        <begin position="505"/>
        <end position="525"/>
    </location>
</feature>
<feature type="transmembrane region" description="Helical" evidence="2">
    <location>
        <begin position="595"/>
        <end position="620"/>
    </location>
</feature>
<dbReference type="InterPro" id="IPR029058">
    <property type="entry name" value="AB_hydrolase_fold"/>
</dbReference>
<keyword evidence="4" id="KW-1185">Reference proteome</keyword>
<feature type="transmembrane region" description="Helical" evidence="2">
    <location>
        <begin position="720"/>
        <end position="742"/>
    </location>
</feature>
<dbReference type="EMBL" id="BAAAYU010000005">
    <property type="protein sequence ID" value="GAA3632194.1"/>
    <property type="molecule type" value="Genomic_DNA"/>
</dbReference>
<feature type="transmembrane region" description="Helical" evidence="2">
    <location>
        <begin position="640"/>
        <end position="664"/>
    </location>
</feature>
<dbReference type="RefSeq" id="WP_344737258.1">
    <property type="nucleotide sequence ID" value="NZ_BAAAYU010000005.1"/>
</dbReference>
<feature type="transmembrane region" description="Helical" evidence="2">
    <location>
        <begin position="307"/>
        <end position="332"/>
    </location>
</feature>
<sequence length="916" mass="96153">MTDPTARDIGTAEPEPPPHVLELRVHGVNNTTPAALLDLPPEGVRTVTGDKLGSFWEPTAEALAAADGGRGHVPPGIRREAYSWGGMVRTTPEVGGTGAVGKVLAAAARVFYAILLPFSIGNAVQWSRRLEGDAAGVWASCTAGATRLFGLVLTLLFTSTAASIALDIGAAQCGAQPALCGPLEGLLAPVEAWSPGLRLAFFSLLPVLAVTVLWIVSAVSQVRYDVLPGMKGGTAAHATESPASAVLSQPGFWSNRLTRHLARTHLAAAISLTTMFIGLQASLGWGTRCRGLVLMGCWDAGAVGWRFWLGIAVAAIGLLGVVAAAVLVCTLPTMRIQTEDEVEGAAPNRASQWLLLLSAVVFGGVVLALALVPTADVGPMRQYGAGMAPLLLVAAGTVLVVLGFWFRPASARGSAVAWAGRAPAVFMTMSLAVSAAVSSLVAVSVGDVLNGSRGPTELIRQDEAVAPSGGRVSVVWTDARTGETGVVEVGGPLEVLPSIEISRSYVAIGTLVLVALVLALIWILIRVFAGRRSLIARADAWRSAPTAVPQPDGGEMPPSTPEHIIVPEGGVLPPSAKNLFGRISDKRRSAARLHLMEPAVGALAIWLFAALVCGIGWTVWAFATGGELWGDLTGFWRDVVISLIDVGMVVLAWVGVLLVGLLAAGAAGGGTRPLGIVWDIACYLPRTGHPFGPPCYAERAVPEIAGRLNRWLRQDDSRRAILAAHSMGAVLAVSALGLLASSPSTRPALSRIALLTFGVQLRPFFGRMLPELLGPDVLGAHPSLPPRFGDADPWRADFDAQQASTARHPTAAPDGDGPPVGWVAGTLLPRLVDDPASPAVRVRWISLWRLTDYLGFPAVSTAPRGVDWDNIVDRYASELDASGYMVEVGTHGEYYRVAEYDESVMQLRDRLIADPD</sequence>
<feature type="transmembrane region" description="Helical" evidence="2">
    <location>
        <begin position="266"/>
        <end position="287"/>
    </location>
</feature>
<organism evidence="3 4">
    <name type="scientific">Microbacterium awajiense</name>
    <dbReference type="NCBI Taxonomy" id="415214"/>
    <lineage>
        <taxon>Bacteria</taxon>
        <taxon>Bacillati</taxon>
        <taxon>Actinomycetota</taxon>
        <taxon>Actinomycetes</taxon>
        <taxon>Micrococcales</taxon>
        <taxon>Microbacteriaceae</taxon>
        <taxon>Microbacterium</taxon>
    </lineage>
</organism>
<dbReference type="Proteomes" id="UP001501697">
    <property type="component" value="Unassembled WGS sequence"/>
</dbReference>
<reference evidence="4" key="1">
    <citation type="journal article" date="2019" name="Int. J. Syst. Evol. Microbiol.">
        <title>The Global Catalogue of Microorganisms (GCM) 10K type strain sequencing project: providing services to taxonomists for standard genome sequencing and annotation.</title>
        <authorList>
            <consortium name="The Broad Institute Genomics Platform"/>
            <consortium name="The Broad Institute Genome Sequencing Center for Infectious Disease"/>
            <person name="Wu L."/>
            <person name="Ma J."/>
        </authorList>
    </citation>
    <scope>NUCLEOTIDE SEQUENCE [LARGE SCALE GENOMIC DNA]</scope>
    <source>
        <strain evidence="4">JCM 16544</strain>
    </source>
</reference>
<evidence type="ECO:0000313" key="4">
    <source>
        <dbReference type="Proteomes" id="UP001501697"/>
    </source>
</evidence>
<name>A0ABP7AGM6_9MICO</name>
<feature type="transmembrane region" description="Helical" evidence="2">
    <location>
        <begin position="418"/>
        <end position="443"/>
    </location>
</feature>
<feature type="transmembrane region" description="Helical" evidence="2">
    <location>
        <begin position="353"/>
        <end position="372"/>
    </location>
</feature>
<proteinExistence type="predicted"/>
<gene>
    <name evidence="3" type="ORF">GCM10022200_13850</name>
</gene>
<evidence type="ECO:0008006" key="5">
    <source>
        <dbReference type="Google" id="ProtNLM"/>
    </source>
</evidence>
<protein>
    <recommendedName>
        <fullName evidence="5">Integral membrane protein</fullName>
    </recommendedName>
</protein>
<comment type="caution">
    <text evidence="3">The sequence shown here is derived from an EMBL/GenBank/DDBJ whole genome shotgun (WGS) entry which is preliminary data.</text>
</comment>
<evidence type="ECO:0000256" key="1">
    <source>
        <dbReference type="SAM" id="MobiDB-lite"/>
    </source>
</evidence>
<keyword evidence="2" id="KW-0812">Transmembrane</keyword>
<evidence type="ECO:0000313" key="3">
    <source>
        <dbReference type="EMBL" id="GAA3632194.1"/>
    </source>
</evidence>
<feature type="transmembrane region" description="Helical" evidence="2">
    <location>
        <begin position="199"/>
        <end position="220"/>
    </location>
</feature>